<dbReference type="GO" id="GO:0016538">
    <property type="term" value="F:cyclin-dependent protein serine/threonine kinase regulator activity"/>
    <property type="evidence" value="ECO:0007669"/>
    <property type="project" value="TreeGrafter"/>
</dbReference>
<organism evidence="2 3">
    <name type="scientific">Hypholoma sublateritium (strain FD-334 SS-4)</name>
    <dbReference type="NCBI Taxonomy" id="945553"/>
    <lineage>
        <taxon>Eukaryota</taxon>
        <taxon>Fungi</taxon>
        <taxon>Dikarya</taxon>
        <taxon>Basidiomycota</taxon>
        <taxon>Agaricomycotina</taxon>
        <taxon>Agaricomycetes</taxon>
        <taxon>Agaricomycetidae</taxon>
        <taxon>Agaricales</taxon>
        <taxon>Agaricineae</taxon>
        <taxon>Strophariaceae</taxon>
        <taxon>Hypholoma</taxon>
    </lineage>
</organism>
<feature type="compositionally biased region" description="Polar residues" evidence="1">
    <location>
        <begin position="198"/>
        <end position="209"/>
    </location>
</feature>
<accession>A0A0D2PGJ8</accession>
<evidence type="ECO:0000313" key="3">
    <source>
        <dbReference type="Proteomes" id="UP000054270"/>
    </source>
</evidence>
<dbReference type="GO" id="GO:0019901">
    <property type="term" value="F:protein kinase binding"/>
    <property type="evidence" value="ECO:0007669"/>
    <property type="project" value="InterPro"/>
</dbReference>
<dbReference type="PANTHER" id="PTHR15615">
    <property type="match status" value="1"/>
</dbReference>
<dbReference type="InterPro" id="IPR013922">
    <property type="entry name" value="Cyclin_PHO80-like"/>
</dbReference>
<feature type="region of interest" description="Disordered" evidence="1">
    <location>
        <begin position="182"/>
        <end position="209"/>
    </location>
</feature>
<dbReference type="InterPro" id="IPR036915">
    <property type="entry name" value="Cyclin-like_sf"/>
</dbReference>
<gene>
    <name evidence="2" type="ORF">HYPSUDRAFT_178715</name>
</gene>
<keyword evidence="3" id="KW-1185">Reference proteome</keyword>
<proteinExistence type="predicted"/>
<dbReference type="Pfam" id="PF08613">
    <property type="entry name" value="Cyclin"/>
    <property type="match status" value="1"/>
</dbReference>
<evidence type="ECO:0008006" key="4">
    <source>
        <dbReference type="Google" id="ProtNLM"/>
    </source>
</evidence>
<dbReference type="AlphaFoldDB" id="A0A0D2PGJ8"/>
<evidence type="ECO:0000313" key="2">
    <source>
        <dbReference type="EMBL" id="KJA27661.1"/>
    </source>
</evidence>
<reference evidence="3" key="1">
    <citation type="submission" date="2014-04" db="EMBL/GenBank/DDBJ databases">
        <title>Evolutionary Origins and Diversification of the Mycorrhizal Mutualists.</title>
        <authorList>
            <consortium name="DOE Joint Genome Institute"/>
            <consortium name="Mycorrhizal Genomics Consortium"/>
            <person name="Kohler A."/>
            <person name="Kuo A."/>
            <person name="Nagy L.G."/>
            <person name="Floudas D."/>
            <person name="Copeland A."/>
            <person name="Barry K.W."/>
            <person name="Cichocki N."/>
            <person name="Veneault-Fourrey C."/>
            <person name="LaButti K."/>
            <person name="Lindquist E.A."/>
            <person name="Lipzen A."/>
            <person name="Lundell T."/>
            <person name="Morin E."/>
            <person name="Murat C."/>
            <person name="Riley R."/>
            <person name="Ohm R."/>
            <person name="Sun H."/>
            <person name="Tunlid A."/>
            <person name="Henrissat B."/>
            <person name="Grigoriev I.V."/>
            <person name="Hibbett D.S."/>
            <person name="Martin F."/>
        </authorList>
    </citation>
    <scope>NUCLEOTIDE SEQUENCE [LARGE SCALE GENOMIC DNA]</scope>
    <source>
        <strain evidence="3">FD-334 SS-4</strain>
    </source>
</reference>
<dbReference type="GO" id="GO:0005634">
    <property type="term" value="C:nucleus"/>
    <property type="evidence" value="ECO:0007669"/>
    <property type="project" value="TreeGrafter"/>
</dbReference>
<dbReference type="SUPFAM" id="SSF47954">
    <property type="entry name" value="Cyclin-like"/>
    <property type="match status" value="1"/>
</dbReference>
<dbReference type="STRING" id="945553.A0A0D2PGJ8"/>
<dbReference type="Gene3D" id="1.10.472.10">
    <property type="entry name" value="Cyclin-like"/>
    <property type="match status" value="1"/>
</dbReference>
<sequence>MESDSPHRVEIPPNFEDAPIDDLVQLIADMLERLISHNDRIPLSPESLTRFHSRSAPSISVLDYLKRIVRFTNVEKSVLLITLFNIDQICARVPLFTLSSLTCHRFLITSITVASKGLCDAFCPNALYARVGGIPVTELNVLERAFLAMIEWRLMCTREILQEYYVNLVRTHSAGRYFLTGADSPSSSSDSEIDLDSGASSPTETPSQPSAVLLEHGTMHEFVTRPTIEQNMAFAALQQLQAQQEGMPHRP</sequence>
<dbReference type="PANTHER" id="PTHR15615:SF117">
    <property type="entry name" value="PHO85 CYCLIN PHO80"/>
    <property type="match status" value="1"/>
</dbReference>
<dbReference type="EMBL" id="KN817523">
    <property type="protein sequence ID" value="KJA27661.1"/>
    <property type="molecule type" value="Genomic_DNA"/>
</dbReference>
<evidence type="ECO:0000256" key="1">
    <source>
        <dbReference type="SAM" id="MobiDB-lite"/>
    </source>
</evidence>
<protein>
    <recommendedName>
        <fullName evidence="4">Cyclin-domain-containing protein</fullName>
    </recommendedName>
</protein>
<dbReference type="OrthoDB" id="337735at2759"/>
<dbReference type="OMA" id="DMMERLM"/>
<dbReference type="GO" id="GO:0000307">
    <property type="term" value="C:cyclin-dependent protein kinase holoenzyme complex"/>
    <property type="evidence" value="ECO:0007669"/>
    <property type="project" value="TreeGrafter"/>
</dbReference>
<dbReference type="Proteomes" id="UP000054270">
    <property type="component" value="Unassembled WGS sequence"/>
</dbReference>
<name>A0A0D2PGJ8_HYPSF</name>
<dbReference type="CDD" id="cd20558">
    <property type="entry name" value="CYCLIN_ScPCL7-like"/>
    <property type="match status" value="1"/>
</dbReference>